<organism evidence="1 2">
    <name type="scientific">Rhizopogon vinicolor AM-OR11-026</name>
    <dbReference type="NCBI Taxonomy" id="1314800"/>
    <lineage>
        <taxon>Eukaryota</taxon>
        <taxon>Fungi</taxon>
        <taxon>Dikarya</taxon>
        <taxon>Basidiomycota</taxon>
        <taxon>Agaricomycotina</taxon>
        <taxon>Agaricomycetes</taxon>
        <taxon>Agaricomycetidae</taxon>
        <taxon>Boletales</taxon>
        <taxon>Suillineae</taxon>
        <taxon>Rhizopogonaceae</taxon>
        <taxon>Rhizopogon</taxon>
    </lineage>
</organism>
<evidence type="ECO:0000313" key="2">
    <source>
        <dbReference type="Proteomes" id="UP000092154"/>
    </source>
</evidence>
<proteinExistence type="predicted"/>
<sequence>MHCSHCPQLSHLLDYYHLYPHHIVPLLRVPVSMEYISDLRPTILRLMLLLYSSNGQST</sequence>
<keyword evidence="2" id="KW-1185">Reference proteome</keyword>
<evidence type="ECO:0000313" key="1">
    <source>
        <dbReference type="EMBL" id="OAX43456.1"/>
    </source>
</evidence>
<accession>A0A1B7NF12</accession>
<protein>
    <submittedName>
        <fullName evidence="1">Uncharacterized protein</fullName>
    </submittedName>
</protein>
<dbReference type="EMBL" id="KV448137">
    <property type="protein sequence ID" value="OAX43456.1"/>
    <property type="molecule type" value="Genomic_DNA"/>
</dbReference>
<dbReference type="Proteomes" id="UP000092154">
    <property type="component" value="Unassembled WGS sequence"/>
</dbReference>
<dbReference type="InParanoid" id="A0A1B7NF12"/>
<dbReference type="AlphaFoldDB" id="A0A1B7NF12"/>
<reference evidence="1 2" key="1">
    <citation type="submission" date="2016-06" db="EMBL/GenBank/DDBJ databases">
        <title>Comparative genomics of the ectomycorrhizal sister species Rhizopogon vinicolor and Rhizopogon vesiculosus (Basidiomycota: Boletales) reveals a divergence of the mating type B locus.</title>
        <authorList>
            <consortium name="DOE Joint Genome Institute"/>
            <person name="Mujic A.B."/>
            <person name="Kuo A."/>
            <person name="Tritt A."/>
            <person name="Lipzen A."/>
            <person name="Chen C."/>
            <person name="Johnson J."/>
            <person name="Sharma A."/>
            <person name="Barry K."/>
            <person name="Grigoriev I.V."/>
            <person name="Spatafora J.W."/>
        </authorList>
    </citation>
    <scope>NUCLEOTIDE SEQUENCE [LARGE SCALE GENOMIC DNA]</scope>
    <source>
        <strain evidence="1 2">AM-OR11-026</strain>
    </source>
</reference>
<name>A0A1B7NF12_9AGAM</name>
<gene>
    <name evidence="1" type="ORF">K503DRAFT_765800</name>
</gene>